<keyword evidence="1" id="KW-0472">Membrane</keyword>
<reference evidence="2 3" key="1">
    <citation type="submission" date="2018-12" db="EMBL/GenBank/DDBJ databases">
        <authorList>
            <consortium name="Pathogen Informatics"/>
        </authorList>
    </citation>
    <scope>NUCLEOTIDE SEQUENCE [LARGE SCALE GENOMIC DNA]</scope>
    <source>
        <strain evidence="2 3">NCTC11976</strain>
    </source>
</reference>
<evidence type="ECO:0000256" key="1">
    <source>
        <dbReference type="SAM" id="Phobius"/>
    </source>
</evidence>
<organism evidence="2 3">
    <name type="scientific">Legionella cherrii</name>
    <dbReference type="NCBI Taxonomy" id="28084"/>
    <lineage>
        <taxon>Bacteria</taxon>
        <taxon>Pseudomonadati</taxon>
        <taxon>Pseudomonadota</taxon>
        <taxon>Gammaproteobacteria</taxon>
        <taxon>Legionellales</taxon>
        <taxon>Legionellaceae</taxon>
        <taxon>Legionella</taxon>
    </lineage>
</organism>
<evidence type="ECO:0000313" key="3">
    <source>
        <dbReference type="Proteomes" id="UP000277577"/>
    </source>
</evidence>
<sequence length="64" mass="7188">MNQMICPNVNCGYIGKPKKEARGSIIVGLILCMFFLLPGVLYFLFRSGYRYSCPNCGMQISTDN</sequence>
<name>A0ABY6T6I0_9GAMM</name>
<dbReference type="Proteomes" id="UP000277577">
    <property type="component" value="Chromosome"/>
</dbReference>
<accession>A0ABY6T6I0</accession>
<keyword evidence="1" id="KW-0812">Transmembrane</keyword>
<dbReference type="EMBL" id="LR134173">
    <property type="protein sequence ID" value="VEB35523.1"/>
    <property type="molecule type" value="Genomic_DNA"/>
</dbReference>
<evidence type="ECO:0008006" key="4">
    <source>
        <dbReference type="Google" id="ProtNLM"/>
    </source>
</evidence>
<keyword evidence="3" id="KW-1185">Reference proteome</keyword>
<keyword evidence="1" id="KW-1133">Transmembrane helix</keyword>
<gene>
    <name evidence="2" type="ORF">NCTC11976_01402</name>
</gene>
<feature type="transmembrane region" description="Helical" evidence="1">
    <location>
        <begin position="25"/>
        <end position="45"/>
    </location>
</feature>
<evidence type="ECO:0000313" key="2">
    <source>
        <dbReference type="EMBL" id="VEB35523.1"/>
    </source>
</evidence>
<protein>
    <recommendedName>
        <fullName evidence="4">LITAF domain-containing protein</fullName>
    </recommendedName>
</protein>
<proteinExistence type="predicted"/>